<dbReference type="RefSeq" id="WP_377044499.1">
    <property type="nucleotide sequence ID" value="NZ_JBHLUN010000007.1"/>
</dbReference>
<evidence type="ECO:0000313" key="1">
    <source>
        <dbReference type="EMBL" id="MFC0408744.1"/>
    </source>
</evidence>
<accession>A0ABV6JSP5</accession>
<gene>
    <name evidence="1" type="ORF">ACFFGY_10815</name>
</gene>
<sequence>MIGAAAALVILTGSSAKTNTATTDPSTAIAALRAATADGAETKGVAQQDKDAALQQKLQRFQQGISQAKTLEAALKDPRVLDVLMPALGLDGQQSYPGKVYRLLTADPSDEKSAVSKLADSTWTAANKTLNLSSGGLAALKSAATLTDITDNYKSFSWRSSLDNKALGVSDALYLKEQASTVTDVYSILGNSVLRRVVTGALDIPDEIAIQPVATQAKAISSKLDISKLSDSNYVNKLLERYVANRASENTTSTAGTSSLLSLFS</sequence>
<dbReference type="Pfam" id="PF06748">
    <property type="entry name" value="DUF1217"/>
    <property type="match status" value="1"/>
</dbReference>
<organism evidence="1 2">
    <name type="scientific">Roseomonas elaeocarpi</name>
    <dbReference type="NCBI Taxonomy" id="907779"/>
    <lineage>
        <taxon>Bacteria</taxon>
        <taxon>Pseudomonadati</taxon>
        <taxon>Pseudomonadota</taxon>
        <taxon>Alphaproteobacteria</taxon>
        <taxon>Acetobacterales</taxon>
        <taxon>Roseomonadaceae</taxon>
        <taxon>Roseomonas</taxon>
    </lineage>
</organism>
<dbReference type="Proteomes" id="UP001589865">
    <property type="component" value="Unassembled WGS sequence"/>
</dbReference>
<proteinExistence type="predicted"/>
<dbReference type="SUPFAM" id="SSF158837">
    <property type="entry name" value="AGR C 984p-like"/>
    <property type="match status" value="1"/>
</dbReference>
<keyword evidence="2" id="KW-1185">Reference proteome</keyword>
<name>A0ABV6JSP5_9PROT</name>
<dbReference type="Gene3D" id="1.10.3700.10">
    <property type="entry name" value="AGR C 984p-like"/>
    <property type="match status" value="1"/>
</dbReference>
<dbReference type="InterPro" id="IPR023157">
    <property type="entry name" value="AGR-C-984p-like_sf"/>
</dbReference>
<evidence type="ECO:0000313" key="2">
    <source>
        <dbReference type="Proteomes" id="UP001589865"/>
    </source>
</evidence>
<dbReference type="EMBL" id="JBHLUN010000007">
    <property type="protein sequence ID" value="MFC0408744.1"/>
    <property type="molecule type" value="Genomic_DNA"/>
</dbReference>
<protein>
    <submittedName>
        <fullName evidence="1">DUF1217 domain-containing protein</fullName>
    </submittedName>
</protein>
<comment type="caution">
    <text evidence="1">The sequence shown here is derived from an EMBL/GenBank/DDBJ whole genome shotgun (WGS) entry which is preliminary data.</text>
</comment>
<reference evidence="1 2" key="1">
    <citation type="submission" date="2024-09" db="EMBL/GenBank/DDBJ databases">
        <authorList>
            <person name="Sun Q."/>
            <person name="Mori K."/>
        </authorList>
    </citation>
    <scope>NUCLEOTIDE SEQUENCE [LARGE SCALE GENOMIC DNA]</scope>
    <source>
        <strain evidence="1 2">TBRC 5777</strain>
    </source>
</reference>
<dbReference type="InterPro" id="IPR010626">
    <property type="entry name" value="DUF1217"/>
</dbReference>